<evidence type="ECO:0000313" key="13">
    <source>
        <dbReference type="EMBL" id="RJP59996.1"/>
    </source>
</evidence>
<comment type="cofactor">
    <cofactor evidence="12">
        <name>Mg(2+)</name>
        <dbReference type="ChEBI" id="CHEBI:18420"/>
    </cofactor>
    <text evidence="12">Binds 1 Mg(2+) ion per subunit.</text>
</comment>
<evidence type="ECO:0000256" key="10">
    <source>
        <dbReference type="PIRSR" id="PIRSR611863-1"/>
    </source>
</evidence>
<evidence type="ECO:0000256" key="1">
    <source>
        <dbReference type="ARBA" id="ARBA00005135"/>
    </source>
</evidence>
<comment type="catalytic activity">
    <reaction evidence="8">
        <text>O-phospho-L-serine + H2O = L-serine + phosphate</text>
        <dbReference type="Rhea" id="RHEA:21208"/>
        <dbReference type="ChEBI" id="CHEBI:15377"/>
        <dbReference type="ChEBI" id="CHEBI:33384"/>
        <dbReference type="ChEBI" id="CHEBI:43474"/>
        <dbReference type="ChEBI" id="CHEBI:57524"/>
        <dbReference type="EC" id="3.1.3.3"/>
    </reaction>
</comment>
<comment type="pathway">
    <text evidence="1">Amino-acid biosynthesis; L-serine biosynthesis; L-serine from 3-phospho-D-glycerate: step 3/3.</text>
</comment>
<dbReference type="Gene3D" id="3.40.50.1000">
    <property type="entry name" value="HAD superfamily/HAD-like"/>
    <property type="match status" value="1"/>
</dbReference>
<evidence type="ECO:0000256" key="9">
    <source>
        <dbReference type="ARBA" id="ARBA00048523"/>
    </source>
</evidence>
<evidence type="ECO:0000256" key="2">
    <source>
        <dbReference type="ARBA" id="ARBA00012640"/>
    </source>
</evidence>
<dbReference type="SUPFAM" id="SSF56784">
    <property type="entry name" value="HAD-like"/>
    <property type="match status" value="1"/>
</dbReference>
<evidence type="ECO:0000256" key="4">
    <source>
        <dbReference type="ARBA" id="ARBA00022723"/>
    </source>
</evidence>
<keyword evidence="7" id="KW-0718">Serine biosynthesis</keyword>
<dbReference type="PANTHER" id="PTHR43344">
    <property type="entry name" value="PHOSPHOSERINE PHOSPHATASE"/>
    <property type="match status" value="1"/>
</dbReference>
<evidence type="ECO:0000256" key="5">
    <source>
        <dbReference type="ARBA" id="ARBA00022801"/>
    </source>
</evidence>
<sequence length="197" mass="22407">MDLEGVLVPEIWIAVAEKTGIEKLRLTTRDIADYDVLMKGRLAILEEHKLTIDDIQAVIATLTPLPGAKEFLDWLRSQVQVVILSDTFSDFAQPLMRQLGYPTLLCHSLDIGENRFIRDYCLRQREAKRESVKAFKSLNYKVIAIGDSYNDTAMLSEADHGILFKAPQNVIDEFPQFPVRHTFPELKALLTEFITLG</sequence>
<protein>
    <recommendedName>
        <fullName evidence="2">phosphoserine phosphatase</fullName>
        <ecNumber evidence="2">3.1.3.3</ecNumber>
    </recommendedName>
</protein>
<dbReference type="Gene3D" id="3.90.1470.10">
    <property type="entry name" value="thrh gene product, domain 2"/>
    <property type="match status" value="1"/>
</dbReference>
<feature type="binding site" evidence="11">
    <location>
        <position position="150"/>
    </location>
    <ligand>
        <name>substrate</name>
    </ligand>
</feature>
<comment type="caution">
    <text evidence="13">The sequence shown here is derived from an EMBL/GenBank/DDBJ whole genome shotgun (WGS) entry which is preliminary data.</text>
</comment>
<evidence type="ECO:0000256" key="6">
    <source>
        <dbReference type="ARBA" id="ARBA00022842"/>
    </source>
</evidence>
<evidence type="ECO:0000256" key="11">
    <source>
        <dbReference type="PIRSR" id="PIRSR611863-2"/>
    </source>
</evidence>
<dbReference type="GO" id="GO:0016740">
    <property type="term" value="F:transferase activity"/>
    <property type="evidence" value="ECO:0007669"/>
    <property type="project" value="UniProtKB-KW"/>
</dbReference>
<dbReference type="GO" id="GO:0036424">
    <property type="term" value="F:L-phosphoserine phosphatase activity"/>
    <property type="evidence" value="ECO:0007669"/>
    <property type="project" value="TreeGrafter"/>
</dbReference>
<feature type="active site" description="Proton donor" evidence="10">
    <location>
        <position position="4"/>
    </location>
</feature>
<gene>
    <name evidence="13" type="primary">thrH</name>
    <name evidence="13" type="ORF">C4541_04995</name>
</gene>
<accession>A0A3A4R6D5</accession>
<dbReference type="Pfam" id="PF00702">
    <property type="entry name" value="Hydrolase"/>
    <property type="match status" value="1"/>
</dbReference>
<dbReference type="NCBIfam" id="TIGR02137">
    <property type="entry name" value="HSK-PSP"/>
    <property type="match status" value="1"/>
</dbReference>
<dbReference type="EC" id="3.1.3.3" evidence="2"/>
<dbReference type="InterPro" id="IPR011863">
    <property type="entry name" value="HSK-PSP"/>
</dbReference>
<feature type="binding site" evidence="11">
    <location>
        <position position="10"/>
    </location>
    <ligand>
        <name>substrate</name>
    </ligand>
</feature>
<dbReference type="EMBL" id="QZJZ01000037">
    <property type="protein sequence ID" value="RJP59996.1"/>
    <property type="molecule type" value="Genomic_DNA"/>
</dbReference>
<keyword evidence="6" id="KW-0460">Magnesium</keyword>
<evidence type="ECO:0000256" key="3">
    <source>
        <dbReference type="ARBA" id="ARBA00022605"/>
    </source>
</evidence>
<evidence type="ECO:0000313" key="14">
    <source>
        <dbReference type="Proteomes" id="UP000266426"/>
    </source>
</evidence>
<dbReference type="GO" id="GO:0006564">
    <property type="term" value="P:L-serine biosynthetic process"/>
    <property type="evidence" value="ECO:0007669"/>
    <property type="project" value="UniProtKB-KW"/>
</dbReference>
<dbReference type="AlphaFoldDB" id="A0A3A4R6D5"/>
<dbReference type="InterPro" id="IPR036412">
    <property type="entry name" value="HAD-like_sf"/>
</dbReference>
<name>A0A3A4R6D5_9BACT</name>
<keyword evidence="13" id="KW-0808">Transferase</keyword>
<dbReference type="InterPro" id="IPR023214">
    <property type="entry name" value="HAD_sf"/>
</dbReference>
<reference evidence="13 14" key="1">
    <citation type="journal article" date="2017" name="ISME J.">
        <title>Energy and carbon metabolisms in a deep terrestrial subsurface fluid microbial community.</title>
        <authorList>
            <person name="Momper L."/>
            <person name="Jungbluth S.P."/>
            <person name="Lee M.D."/>
            <person name="Amend J.P."/>
        </authorList>
    </citation>
    <scope>NUCLEOTIDE SEQUENCE [LARGE SCALE GENOMIC DNA]</scope>
    <source>
        <strain evidence="13">SURF_26</strain>
    </source>
</reference>
<dbReference type="GO" id="GO:0000287">
    <property type="term" value="F:magnesium ion binding"/>
    <property type="evidence" value="ECO:0007669"/>
    <property type="project" value="TreeGrafter"/>
</dbReference>
<dbReference type="Proteomes" id="UP000266426">
    <property type="component" value="Unassembled WGS sequence"/>
</dbReference>
<feature type="binding site" evidence="11">
    <location>
        <position position="128"/>
    </location>
    <ligand>
        <name>substrate</name>
    </ligand>
</feature>
<feature type="active site" description="Nucleophile" evidence="10">
    <location>
        <position position="2"/>
    </location>
</feature>
<dbReference type="GO" id="GO:0005737">
    <property type="term" value="C:cytoplasm"/>
    <property type="evidence" value="ECO:0007669"/>
    <property type="project" value="TreeGrafter"/>
</dbReference>
<dbReference type="InterPro" id="IPR050582">
    <property type="entry name" value="HAD-like_SerB"/>
</dbReference>
<evidence type="ECO:0000256" key="12">
    <source>
        <dbReference type="PIRSR" id="PIRSR611863-3"/>
    </source>
</evidence>
<keyword evidence="3" id="KW-0028">Amino-acid biosynthesis</keyword>
<feature type="binding site" evidence="12">
    <location>
        <position position="2"/>
    </location>
    <ligand>
        <name>Mg(2+)</name>
        <dbReference type="ChEBI" id="CHEBI:18420"/>
    </ligand>
</feature>
<keyword evidence="5" id="KW-0378">Hydrolase</keyword>
<dbReference type="NCBIfam" id="NF010109">
    <property type="entry name" value="PRK13582.1"/>
    <property type="match status" value="1"/>
</dbReference>
<evidence type="ECO:0000256" key="7">
    <source>
        <dbReference type="ARBA" id="ARBA00023299"/>
    </source>
</evidence>
<feature type="binding site" evidence="11">
    <location>
        <begin position="85"/>
        <end position="86"/>
    </location>
    <ligand>
        <name>substrate</name>
    </ligand>
</feature>
<feature type="binding site" evidence="12">
    <location>
        <position position="4"/>
    </location>
    <ligand>
        <name>Mg(2+)</name>
        <dbReference type="ChEBI" id="CHEBI:18420"/>
    </ligand>
</feature>
<feature type="binding site" evidence="11">
    <location>
        <position position="41"/>
    </location>
    <ligand>
        <name>substrate</name>
    </ligand>
</feature>
<organism evidence="13 14">
    <name type="scientific">Candidatus Auribacter fodinae</name>
    <dbReference type="NCBI Taxonomy" id="2093366"/>
    <lineage>
        <taxon>Bacteria</taxon>
        <taxon>Pseudomonadati</taxon>
        <taxon>Candidatus Auribacterota</taxon>
        <taxon>Candidatus Auribacteria</taxon>
        <taxon>Candidatus Auribacterales</taxon>
        <taxon>Candidatus Auribacteraceae</taxon>
        <taxon>Candidatus Auribacter</taxon>
    </lineage>
</organism>
<feature type="binding site" evidence="12">
    <location>
        <position position="147"/>
    </location>
    <ligand>
        <name>Mg(2+)</name>
        <dbReference type="ChEBI" id="CHEBI:18420"/>
    </ligand>
</feature>
<dbReference type="PANTHER" id="PTHR43344:SF2">
    <property type="entry name" value="PHOSPHOSERINE PHOSPHATASE"/>
    <property type="match status" value="1"/>
</dbReference>
<proteinExistence type="predicted"/>
<comment type="catalytic activity">
    <reaction evidence="9">
        <text>O-phospho-D-serine + H2O = D-serine + phosphate</text>
        <dbReference type="Rhea" id="RHEA:24873"/>
        <dbReference type="ChEBI" id="CHEBI:15377"/>
        <dbReference type="ChEBI" id="CHEBI:35247"/>
        <dbReference type="ChEBI" id="CHEBI:43474"/>
        <dbReference type="ChEBI" id="CHEBI:58680"/>
        <dbReference type="EC" id="3.1.3.3"/>
    </reaction>
</comment>
<evidence type="ECO:0000256" key="8">
    <source>
        <dbReference type="ARBA" id="ARBA00048138"/>
    </source>
</evidence>
<keyword evidence="4" id="KW-0479">Metal-binding</keyword>